<evidence type="ECO:0000313" key="2">
    <source>
        <dbReference type="EMBL" id="KAK8388651.1"/>
    </source>
</evidence>
<evidence type="ECO:0000256" key="1">
    <source>
        <dbReference type="SAM" id="MobiDB-lite"/>
    </source>
</evidence>
<sequence length="116" mass="12812">MLGRARAEWDNISARKDARPPSRDVNKNFEESPSVPLYVPSIPSPLHHPRGRAVPFRLSSSGPASPPRLAHTSTAVEDSPASHKLPAARFLLPLSRIPVINAASWWHLADAPRPFW</sequence>
<proteinExistence type="predicted"/>
<dbReference type="Proteomes" id="UP001487740">
    <property type="component" value="Unassembled WGS sequence"/>
</dbReference>
<gene>
    <name evidence="2" type="ORF">O3P69_020556</name>
</gene>
<reference evidence="2 3" key="1">
    <citation type="submission" date="2023-03" db="EMBL/GenBank/DDBJ databases">
        <title>High-quality genome of Scylla paramamosain provides insights in environmental adaptation.</title>
        <authorList>
            <person name="Zhang L."/>
        </authorList>
    </citation>
    <scope>NUCLEOTIDE SEQUENCE [LARGE SCALE GENOMIC DNA]</scope>
    <source>
        <strain evidence="2">LZ_2023a</strain>
        <tissue evidence="2">Muscle</tissue>
    </source>
</reference>
<accession>A0AAW0TMJ1</accession>
<organism evidence="2 3">
    <name type="scientific">Scylla paramamosain</name>
    <name type="common">Mud crab</name>
    <dbReference type="NCBI Taxonomy" id="85552"/>
    <lineage>
        <taxon>Eukaryota</taxon>
        <taxon>Metazoa</taxon>
        <taxon>Ecdysozoa</taxon>
        <taxon>Arthropoda</taxon>
        <taxon>Crustacea</taxon>
        <taxon>Multicrustacea</taxon>
        <taxon>Malacostraca</taxon>
        <taxon>Eumalacostraca</taxon>
        <taxon>Eucarida</taxon>
        <taxon>Decapoda</taxon>
        <taxon>Pleocyemata</taxon>
        <taxon>Brachyura</taxon>
        <taxon>Eubrachyura</taxon>
        <taxon>Portunoidea</taxon>
        <taxon>Portunidae</taxon>
        <taxon>Portuninae</taxon>
        <taxon>Scylla</taxon>
    </lineage>
</organism>
<evidence type="ECO:0000313" key="3">
    <source>
        <dbReference type="Proteomes" id="UP001487740"/>
    </source>
</evidence>
<feature type="region of interest" description="Disordered" evidence="1">
    <location>
        <begin position="1"/>
        <end position="81"/>
    </location>
</feature>
<keyword evidence="3" id="KW-1185">Reference proteome</keyword>
<protein>
    <submittedName>
        <fullName evidence="2">Uncharacterized protein</fullName>
    </submittedName>
</protein>
<name>A0AAW0TMJ1_SCYPA</name>
<dbReference type="AlphaFoldDB" id="A0AAW0TMJ1"/>
<dbReference type="EMBL" id="JARAKH010000028">
    <property type="protein sequence ID" value="KAK8388651.1"/>
    <property type="molecule type" value="Genomic_DNA"/>
</dbReference>
<comment type="caution">
    <text evidence="2">The sequence shown here is derived from an EMBL/GenBank/DDBJ whole genome shotgun (WGS) entry which is preliminary data.</text>
</comment>
<feature type="compositionally biased region" description="Basic and acidic residues" evidence="1">
    <location>
        <begin position="1"/>
        <end position="30"/>
    </location>
</feature>